<comment type="caution">
    <text evidence="1">The sequence shown here is derived from an EMBL/GenBank/DDBJ whole genome shotgun (WGS) entry which is preliminary data.</text>
</comment>
<evidence type="ECO:0000313" key="1">
    <source>
        <dbReference type="EMBL" id="KAJ1886737.1"/>
    </source>
</evidence>
<accession>A0ACC1I3R1</accession>
<keyword evidence="1" id="KW-0547">Nucleotide-binding</keyword>
<organism evidence="1 2">
    <name type="scientific">Kickxella alabastrina</name>
    <dbReference type="NCBI Taxonomy" id="61397"/>
    <lineage>
        <taxon>Eukaryota</taxon>
        <taxon>Fungi</taxon>
        <taxon>Fungi incertae sedis</taxon>
        <taxon>Zoopagomycota</taxon>
        <taxon>Kickxellomycotina</taxon>
        <taxon>Kickxellomycetes</taxon>
        <taxon>Kickxellales</taxon>
        <taxon>Kickxellaceae</taxon>
        <taxon>Kickxella</taxon>
    </lineage>
</organism>
<evidence type="ECO:0000313" key="2">
    <source>
        <dbReference type="Proteomes" id="UP001150581"/>
    </source>
</evidence>
<gene>
    <name evidence="1" type="primary">ABCD1</name>
    <name evidence="1" type="ORF">LPJ66_009476</name>
</gene>
<reference evidence="1" key="1">
    <citation type="submission" date="2022-07" db="EMBL/GenBank/DDBJ databases">
        <title>Phylogenomic reconstructions and comparative analyses of Kickxellomycotina fungi.</title>
        <authorList>
            <person name="Reynolds N.K."/>
            <person name="Stajich J.E."/>
            <person name="Barry K."/>
            <person name="Grigoriev I.V."/>
            <person name="Crous P."/>
            <person name="Smith M.E."/>
        </authorList>
    </citation>
    <scope>NUCLEOTIDE SEQUENCE</scope>
    <source>
        <strain evidence="1">Benny 63K</strain>
    </source>
</reference>
<protein>
    <submittedName>
        <fullName evidence="1">ATP-binding cassette sub- D member 1</fullName>
    </submittedName>
</protein>
<proteinExistence type="predicted"/>
<name>A0ACC1I3R1_9FUNG</name>
<keyword evidence="1" id="KW-0067">ATP-binding</keyword>
<dbReference type="EMBL" id="JANBPG010002184">
    <property type="protein sequence ID" value="KAJ1886737.1"/>
    <property type="molecule type" value="Genomic_DNA"/>
</dbReference>
<sequence length="658" mass="72762">MADIQQAEQRTTEESGQRAGYPSITIITTSTMSAQGSDTSATSDVSEAQWTIDNSQIQFARVQLQHWPPLTLAITQGHPTLIFGPRQQHKRNALVRLLLGRQALLLGGHLCSPQPHTGIMHVAARPYIKAGSSSLWDLLIFPHDKTQCTRRGIGERHLGAILRFMDFEFLLQRASDDWGHVVDWIKVLGPAELYAVSICRLLYHSPRFAIVDETLDFLQPDQVRQLFVAARMHRVTLLALAESNPFDKETAHGACVACLSEFTRVLRVSRDAWEFGAVGSAQQQGPVFGAEEPEWLWATAEDEVQRCPGRLLRRTSTLSQCSTTERRWRTGDSLGSRRQSYVISPSLTARSSFSDFSAIDQSSTFGSGTARMLAIDNALAKYASTVTRTATRRQPLLAASEIFATEIITSKPADDADSNANNEVDMDDIEDIDDISEISEIDENASVVEDIDEVESGQGNGINDMEEINVEVNARVEEKEEVIEEIEEVESKGKVIEVIEVIEAIKVIEKIKEEELVEVTEKEANNAEQENIKEVYSPVSATTLVDGAAPSMLEKIRPESPVNFALPTANKYQRSSRPRRDSLHRSGTETLVSSPQHSGTARKSFSRYSTADMSLSSAVAGMTLSGRSSRNSSGEPRTYSRSPSIIGRVVGRDESDYM</sequence>
<dbReference type="Proteomes" id="UP001150581">
    <property type="component" value="Unassembled WGS sequence"/>
</dbReference>
<keyword evidence="2" id="KW-1185">Reference proteome</keyword>